<name>A0A7Z0PEM0_9FUSO</name>
<feature type="binding site" evidence="3">
    <location>
        <begin position="606"/>
        <end position="607"/>
    </location>
    <ligand>
        <name>substrate</name>
    </ligand>
</feature>
<dbReference type="InterPro" id="IPR005196">
    <property type="entry name" value="Glyco_hydro_65_N"/>
</dbReference>
<feature type="active site" description="Proton donor" evidence="2">
    <location>
        <position position="497"/>
    </location>
</feature>
<evidence type="ECO:0000259" key="4">
    <source>
        <dbReference type="Pfam" id="PF03632"/>
    </source>
</evidence>
<dbReference type="InterPro" id="IPR011013">
    <property type="entry name" value="Gal_mutarotase_sf_dom"/>
</dbReference>
<feature type="domain" description="Glycoside hydrolase family 65 central catalytic" evidence="4">
    <location>
        <begin position="323"/>
        <end position="694"/>
    </location>
</feature>
<dbReference type="Gene3D" id="2.70.98.40">
    <property type="entry name" value="Glycoside hydrolase, family 65, N-terminal domain"/>
    <property type="match status" value="1"/>
</dbReference>
<comment type="caution">
    <text evidence="7">The sequence shown here is derived from an EMBL/GenBank/DDBJ whole genome shotgun (WGS) entry which is preliminary data.</text>
</comment>
<dbReference type="PANTHER" id="PTHR11051:SF14">
    <property type="entry name" value="MALTOSE PHOSPHORYLASE"/>
    <property type="match status" value="1"/>
</dbReference>
<dbReference type="Pfam" id="PF03636">
    <property type="entry name" value="Glyco_hydro_65N"/>
    <property type="match status" value="1"/>
</dbReference>
<comment type="similarity">
    <text evidence="1">Belongs to the glycosyl hydrolase 65 family.</text>
</comment>
<dbReference type="RefSeq" id="WP_180135888.1">
    <property type="nucleotide sequence ID" value="NZ_JABMKT010000013.1"/>
</dbReference>
<dbReference type="Gene3D" id="1.50.10.10">
    <property type="match status" value="1"/>
</dbReference>
<organism evidence="7 8">
    <name type="scientific">Streptobacillus felis</name>
    <dbReference type="NCBI Taxonomy" id="1384509"/>
    <lineage>
        <taxon>Bacteria</taxon>
        <taxon>Fusobacteriati</taxon>
        <taxon>Fusobacteriota</taxon>
        <taxon>Fusobacteriia</taxon>
        <taxon>Fusobacteriales</taxon>
        <taxon>Leptotrichiaceae</taxon>
        <taxon>Streptobacillus</taxon>
    </lineage>
</organism>
<evidence type="ECO:0000256" key="2">
    <source>
        <dbReference type="PIRSR" id="PIRSR036289-50"/>
    </source>
</evidence>
<evidence type="ECO:0000256" key="3">
    <source>
        <dbReference type="PIRSR" id="PIRSR036289-51"/>
    </source>
</evidence>
<evidence type="ECO:0000259" key="6">
    <source>
        <dbReference type="Pfam" id="PF03636"/>
    </source>
</evidence>
<dbReference type="GO" id="GO:0005975">
    <property type="term" value="P:carbohydrate metabolic process"/>
    <property type="evidence" value="ECO:0007669"/>
    <property type="project" value="InterPro"/>
</dbReference>
<reference evidence="7 8" key="1">
    <citation type="submission" date="2020-05" db="EMBL/GenBank/DDBJ databases">
        <title>Streptobacillus felis strain LHL191014123.</title>
        <authorList>
            <person name="Fawzy A."/>
            <person name="Rau J."/>
            <person name="Risse K."/>
            <person name="Schauerte N."/>
            <person name="Geiger C."/>
            <person name="Blom J."/>
            <person name="Imirzalioglu C."/>
            <person name="Falgenhauer J."/>
            <person name="Bach A."/>
            <person name="Herden C."/>
            <person name="Eisenberg T."/>
        </authorList>
    </citation>
    <scope>NUCLEOTIDE SEQUENCE [LARGE SCALE GENOMIC DNA]</scope>
    <source>
        <strain evidence="7 8">LHL191014123</strain>
    </source>
</reference>
<proteinExistence type="inferred from homology"/>
<dbReference type="InterPro" id="IPR017045">
    <property type="entry name" value="Malt_Pase/Glycosyl_Hdrlase"/>
</dbReference>
<dbReference type="InterPro" id="IPR005195">
    <property type="entry name" value="Glyco_hydro_65_M"/>
</dbReference>
<feature type="binding site" evidence="3">
    <location>
        <begin position="358"/>
        <end position="359"/>
    </location>
    <ligand>
        <name>substrate</name>
    </ligand>
</feature>
<dbReference type="InterPro" id="IPR008928">
    <property type="entry name" value="6-hairpin_glycosidase_sf"/>
</dbReference>
<dbReference type="Pfam" id="PF03632">
    <property type="entry name" value="Glyco_hydro_65m"/>
    <property type="match status" value="1"/>
</dbReference>
<evidence type="ECO:0000259" key="5">
    <source>
        <dbReference type="Pfam" id="PF03633"/>
    </source>
</evidence>
<dbReference type="SUPFAM" id="SSF74650">
    <property type="entry name" value="Galactose mutarotase-like"/>
    <property type="match status" value="1"/>
</dbReference>
<dbReference type="SUPFAM" id="SSF48208">
    <property type="entry name" value="Six-hairpin glycosidases"/>
    <property type="match status" value="1"/>
</dbReference>
<dbReference type="InterPro" id="IPR037018">
    <property type="entry name" value="GH65_N"/>
</dbReference>
<evidence type="ECO:0000313" key="7">
    <source>
        <dbReference type="EMBL" id="NYV27853.1"/>
    </source>
</evidence>
<protein>
    <submittedName>
        <fullName evidence="7">Glycoside hydrolase family 65 protein</fullName>
    </submittedName>
</protein>
<dbReference type="EMBL" id="JABMKT010000013">
    <property type="protein sequence ID" value="NYV27853.1"/>
    <property type="molecule type" value="Genomic_DNA"/>
</dbReference>
<feature type="domain" description="Glycoside hydrolase family 65 N-terminal" evidence="6">
    <location>
        <begin position="23"/>
        <end position="265"/>
    </location>
</feature>
<gene>
    <name evidence="7" type="ORF">HP397_03320</name>
</gene>
<evidence type="ECO:0000256" key="1">
    <source>
        <dbReference type="ARBA" id="ARBA00006768"/>
    </source>
</evidence>
<keyword evidence="7" id="KW-0378">Hydrolase</keyword>
<keyword evidence="8" id="KW-1185">Reference proteome</keyword>
<dbReference type="Pfam" id="PF03633">
    <property type="entry name" value="Glyco_hydro_65C"/>
    <property type="match status" value="1"/>
</dbReference>
<dbReference type="GO" id="GO:0016757">
    <property type="term" value="F:glycosyltransferase activity"/>
    <property type="evidence" value="ECO:0007669"/>
    <property type="project" value="UniProtKB-ARBA"/>
</dbReference>
<dbReference type="InterPro" id="IPR012341">
    <property type="entry name" value="6hp_glycosidase-like_sf"/>
</dbReference>
<dbReference type="AlphaFoldDB" id="A0A7Z0PEM0"/>
<dbReference type="InterPro" id="IPR005194">
    <property type="entry name" value="Glyco_hydro_65_C"/>
</dbReference>
<feature type="domain" description="Glycoside hydrolase family 65 C-terminal" evidence="5">
    <location>
        <begin position="703"/>
        <end position="745"/>
    </location>
</feature>
<dbReference type="Proteomes" id="UP000526184">
    <property type="component" value="Unassembled WGS sequence"/>
</dbReference>
<dbReference type="PANTHER" id="PTHR11051">
    <property type="entry name" value="GLYCOSYL HYDROLASE-RELATED"/>
    <property type="match status" value="1"/>
</dbReference>
<dbReference type="PIRSF" id="PIRSF036289">
    <property type="entry name" value="Glycosyl_hydrolase_malt_phosph"/>
    <property type="match status" value="1"/>
</dbReference>
<dbReference type="GO" id="GO:0030246">
    <property type="term" value="F:carbohydrate binding"/>
    <property type="evidence" value="ECO:0007669"/>
    <property type="project" value="InterPro"/>
</dbReference>
<sequence length="751" mass="88367">MNIQNISKEIKKYISDNQWLLFEEGYTGDENLELESKFCLASGLMSLRASHFEGTVRKTLPANYMHGVFDKDRAFQRELVNLPNWNILKIFYKTIPMGLEVAKEIENYTRILDMKKGMVYKSYIETSFDGRKTKIESIHFLSRELQDTGIFRVYVTPLNYSGQIEFENTIDASITNFIDFPRFRVKHYNVKNISMNEENILYVNSETKDFKLPITTASKIYIYTENGEEIEKIHQDKSYGEYGVDFFDLNIEEGKTYIIEKRTVIKNGLNIDNPEKEALEKIKKLESETFDELVDAHVEEYEKLWNRADIVIKGDEKVQKAIRFNIFHLMSTPNPKSNDTNIGAKLMHGEEYGGHAFWDTELFILPYFINVFPEVAKNLVEYRYKKIEGAYKNAMKFGYTGARYPWESADTGEEECPDWTIEPDGTCYKCTVAQEEIHVTADIVYGGYNYYKMTNDKDYFKKFLLILYETSRYWLSRLEYSKEKDIYELTGVTGPDEWHENVRNNFYTNYIVKWVLELANRIFTNQSNDDLVKEFILNKNVEDKMIRDFHEVSSKIKIKNTKGLIEQFEGYFDLIDYEIYEWDKNNMPILPKEIKGIKRDLTTINKQADVVMAHFIFFDKFDLETKQINYDYYEKRTLHRSSLSPSIFSLMGLKLGFTENAEDYFKRSLFVDFDNNQGNTREGIHAASCGGTWQALVYGFAGLEFKEGKLHFTPRLPKSWELLEFSLVFKNKLNKIKINNEKVDIYEEELC</sequence>
<evidence type="ECO:0000313" key="8">
    <source>
        <dbReference type="Proteomes" id="UP000526184"/>
    </source>
</evidence>
<accession>A0A7Z0PEM0</accession>
<dbReference type="GO" id="GO:0004553">
    <property type="term" value="F:hydrolase activity, hydrolyzing O-glycosyl compounds"/>
    <property type="evidence" value="ECO:0007669"/>
    <property type="project" value="TreeGrafter"/>
</dbReference>
<dbReference type="Gene3D" id="2.60.420.10">
    <property type="entry name" value="Maltose phosphorylase, domain 3"/>
    <property type="match status" value="1"/>
</dbReference>